<dbReference type="Pfam" id="PF00462">
    <property type="entry name" value="Glutaredoxin"/>
    <property type="match status" value="1"/>
</dbReference>
<dbReference type="InterPro" id="IPR014025">
    <property type="entry name" value="Glutaredoxin_subgr"/>
</dbReference>
<evidence type="ECO:0000256" key="2">
    <source>
        <dbReference type="ARBA" id="ARBA00007568"/>
    </source>
</evidence>
<dbReference type="EMBL" id="JACEIK010006174">
    <property type="protein sequence ID" value="MCE2055203.1"/>
    <property type="molecule type" value="Genomic_DNA"/>
</dbReference>
<comment type="subcellular location">
    <subcellularLocation>
        <location evidence="1">Cytoplasm</location>
    </subcellularLocation>
</comment>
<dbReference type="PROSITE" id="PS51354">
    <property type="entry name" value="GLUTAREDOXIN_2"/>
    <property type="match status" value="1"/>
</dbReference>
<dbReference type="NCBIfam" id="TIGR02189">
    <property type="entry name" value="GlrX-like_plant"/>
    <property type="match status" value="1"/>
</dbReference>
<comment type="similarity">
    <text evidence="2">Belongs to the glutaredoxin family. CC-type subfamily.</text>
</comment>
<keyword evidence="7" id="KW-1185">Reference proteome</keyword>
<dbReference type="Proteomes" id="UP000823775">
    <property type="component" value="Unassembled WGS sequence"/>
</dbReference>
<dbReference type="InterPro" id="IPR036249">
    <property type="entry name" value="Thioredoxin-like_sf"/>
</dbReference>
<keyword evidence="4" id="KW-0676">Redox-active center</keyword>
<proteinExistence type="inferred from homology"/>
<sequence>MEMVMKLGAQSPVVIFSRSTCCISHSIETLIRNFGANPIVYELDRLQNGKELERALVELGCQQSVPVVFIGNELVGGSNEIMSLNIRGKLKQLLIRANAIWLQILGVDVIFGQ</sequence>
<dbReference type="InterPro" id="IPR002109">
    <property type="entry name" value="Glutaredoxin"/>
</dbReference>
<evidence type="ECO:0000313" key="7">
    <source>
        <dbReference type="Proteomes" id="UP000823775"/>
    </source>
</evidence>
<protein>
    <recommendedName>
        <fullName evidence="5">Glutaredoxin domain-containing protein</fullName>
    </recommendedName>
</protein>
<organism evidence="6 7">
    <name type="scientific">Datura stramonium</name>
    <name type="common">Jimsonweed</name>
    <name type="synonym">Common thornapple</name>
    <dbReference type="NCBI Taxonomy" id="4076"/>
    <lineage>
        <taxon>Eukaryota</taxon>
        <taxon>Viridiplantae</taxon>
        <taxon>Streptophyta</taxon>
        <taxon>Embryophyta</taxon>
        <taxon>Tracheophyta</taxon>
        <taxon>Spermatophyta</taxon>
        <taxon>Magnoliopsida</taxon>
        <taxon>eudicotyledons</taxon>
        <taxon>Gunneridae</taxon>
        <taxon>Pentapetalae</taxon>
        <taxon>asterids</taxon>
        <taxon>lamiids</taxon>
        <taxon>Solanales</taxon>
        <taxon>Solanaceae</taxon>
        <taxon>Solanoideae</taxon>
        <taxon>Datureae</taxon>
        <taxon>Datura</taxon>
    </lineage>
</organism>
<dbReference type="SUPFAM" id="SSF52833">
    <property type="entry name" value="Thioredoxin-like"/>
    <property type="match status" value="1"/>
</dbReference>
<accession>A0ABS8W3U4</accession>
<evidence type="ECO:0000256" key="3">
    <source>
        <dbReference type="ARBA" id="ARBA00022490"/>
    </source>
</evidence>
<feature type="domain" description="Glutaredoxin" evidence="5">
    <location>
        <begin position="13"/>
        <end position="75"/>
    </location>
</feature>
<reference evidence="6 7" key="1">
    <citation type="journal article" date="2021" name="BMC Genomics">
        <title>Datura genome reveals duplications of psychoactive alkaloid biosynthetic genes and high mutation rate following tissue culture.</title>
        <authorList>
            <person name="Rajewski A."/>
            <person name="Carter-House D."/>
            <person name="Stajich J."/>
            <person name="Litt A."/>
        </authorList>
    </citation>
    <scope>NUCLEOTIDE SEQUENCE [LARGE SCALE GENOMIC DNA]</scope>
    <source>
        <strain evidence="6">AR-01</strain>
    </source>
</reference>
<gene>
    <name evidence="6" type="ORF">HAX54_042175</name>
</gene>
<dbReference type="Gene3D" id="3.40.30.10">
    <property type="entry name" value="Glutaredoxin"/>
    <property type="match status" value="1"/>
</dbReference>
<evidence type="ECO:0000313" key="6">
    <source>
        <dbReference type="EMBL" id="MCE2055203.1"/>
    </source>
</evidence>
<dbReference type="InterPro" id="IPR011905">
    <property type="entry name" value="GlrX-like_pln_2"/>
</dbReference>
<evidence type="ECO:0000256" key="4">
    <source>
        <dbReference type="ARBA" id="ARBA00023284"/>
    </source>
</evidence>
<keyword evidence="3" id="KW-0963">Cytoplasm</keyword>
<dbReference type="PRINTS" id="PR00160">
    <property type="entry name" value="GLUTAREDOXIN"/>
</dbReference>
<name>A0ABS8W3U4_DATST</name>
<evidence type="ECO:0000259" key="5">
    <source>
        <dbReference type="Pfam" id="PF00462"/>
    </source>
</evidence>
<comment type="caution">
    <text evidence="6">The sequence shown here is derived from an EMBL/GenBank/DDBJ whole genome shotgun (WGS) entry which is preliminary data.</text>
</comment>
<dbReference type="CDD" id="cd03419">
    <property type="entry name" value="GRX_GRXh_1_2_like"/>
    <property type="match status" value="1"/>
</dbReference>
<evidence type="ECO:0000256" key="1">
    <source>
        <dbReference type="ARBA" id="ARBA00004496"/>
    </source>
</evidence>
<dbReference type="PANTHER" id="PTHR10168">
    <property type="entry name" value="GLUTAREDOXIN"/>
    <property type="match status" value="1"/>
</dbReference>